<gene>
    <name evidence="8" type="ORF">FWK35_00029833</name>
</gene>
<evidence type="ECO:0000256" key="5">
    <source>
        <dbReference type="ARBA" id="ARBA00025466"/>
    </source>
</evidence>
<dbReference type="PANTHER" id="PTHR21411">
    <property type="entry name" value="APONTIC"/>
    <property type="match status" value="1"/>
</dbReference>
<proteinExistence type="predicted"/>
<dbReference type="GO" id="GO:0016301">
    <property type="term" value="F:kinase activity"/>
    <property type="evidence" value="ECO:0007669"/>
    <property type="project" value="UniProtKB-KW"/>
</dbReference>
<sequence length="327" mass="36907">MLITVPPVYVSLFTVRDKKSVLLDIVTKHYNVIESKKTDAVGLKTKNAEWVKIAEQFAAASSIYPRDVLTLKTLWENLKRKAKLAIAAQADNHYGTGVILIYIRYVKIVIYSMIFAGGGKAKKIINDPLVDIVIGLIRPYVELFNNIYDDNNDDIPTKIISNFYENIVEEDAAEEIVINDFGENDITNNDWSQYNPTMLKSPLSAALHQPTSTSTSNYLADSKKIEDLKHTAPASPNNLKSLLINIDKKDASRRRPILKISASETLLEARIASFNAASMDAREEHKIQMQILKEKLKQEKIKTELLKLQMQQVTGIEWISVDNDNTN</sequence>
<comment type="function">
    <text evidence="5">Involved in transvection phenomena (= synapsis-dependent gene expression), where the synaptic pairing of chromosomes carrying genes with which zeste interacts influences the expression of these genes. Zeste binds to DNA and stimulates transcription from a nearby promoter.</text>
</comment>
<feature type="coiled-coil region" evidence="6">
    <location>
        <begin position="282"/>
        <end position="309"/>
    </location>
</feature>
<organism evidence="8 9">
    <name type="scientific">Aphis craccivora</name>
    <name type="common">Cowpea aphid</name>
    <dbReference type="NCBI Taxonomy" id="307492"/>
    <lineage>
        <taxon>Eukaryota</taxon>
        <taxon>Metazoa</taxon>
        <taxon>Ecdysozoa</taxon>
        <taxon>Arthropoda</taxon>
        <taxon>Hexapoda</taxon>
        <taxon>Insecta</taxon>
        <taxon>Pterygota</taxon>
        <taxon>Neoptera</taxon>
        <taxon>Paraneoptera</taxon>
        <taxon>Hemiptera</taxon>
        <taxon>Sternorrhyncha</taxon>
        <taxon>Aphidomorpha</taxon>
        <taxon>Aphidoidea</taxon>
        <taxon>Aphididae</taxon>
        <taxon>Aphidini</taxon>
        <taxon>Aphis</taxon>
        <taxon>Aphis</taxon>
    </lineage>
</organism>
<keyword evidence="4" id="KW-0804">Transcription</keyword>
<dbReference type="OrthoDB" id="6629379at2759"/>
<keyword evidence="9" id="KW-1185">Reference proteome</keyword>
<name>A0A6G0W2Y2_APHCR</name>
<evidence type="ECO:0000256" key="1">
    <source>
        <dbReference type="ARBA" id="ARBA00011764"/>
    </source>
</evidence>
<keyword evidence="8" id="KW-0808">Transferase</keyword>
<evidence type="ECO:0000256" key="6">
    <source>
        <dbReference type="SAM" id="Coils"/>
    </source>
</evidence>
<evidence type="ECO:0000256" key="3">
    <source>
        <dbReference type="ARBA" id="ARBA00023015"/>
    </source>
</evidence>
<accession>A0A6G0W2Y2</accession>
<comment type="caution">
    <text evidence="8">The sequence shown here is derived from an EMBL/GenBank/DDBJ whole genome shotgun (WGS) entry which is preliminary data.</text>
</comment>
<protein>
    <recommendedName>
        <fullName evidence="2">Regulatory protein zeste</fullName>
    </recommendedName>
</protein>
<keyword evidence="3" id="KW-0805">Transcription regulation</keyword>
<reference evidence="8 9" key="1">
    <citation type="submission" date="2019-08" db="EMBL/GenBank/DDBJ databases">
        <title>Whole genome of Aphis craccivora.</title>
        <authorList>
            <person name="Voronova N.V."/>
            <person name="Shulinski R.S."/>
            <person name="Bandarenka Y.V."/>
            <person name="Zhorov D.G."/>
            <person name="Warner D."/>
        </authorList>
    </citation>
    <scope>NUCLEOTIDE SEQUENCE [LARGE SCALE GENOMIC DNA]</scope>
    <source>
        <strain evidence="8">180601</strain>
        <tissue evidence="8">Whole Body</tissue>
    </source>
</reference>
<dbReference type="EMBL" id="VUJU01009247">
    <property type="protein sequence ID" value="KAF0721268.1"/>
    <property type="molecule type" value="Genomic_DNA"/>
</dbReference>
<dbReference type="InterPro" id="IPR028002">
    <property type="entry name" value="Myb_DNA-bind_5"/>
</dbReference>
<comment type="subunit">
    <text evidence="1">Self-associates forming complexes of several hundred monomers.</text>
</comment>
<dbReference type="PANTHER" id="PTHR21411:SF0">
    <property type="entry name" value="REGULATORY PROTEIN ZESTE"/>
    <property type="match status" value="1"/>
</dbReference>
<feature type="domain" description="Myb/SANT-like DNA-binding" evidence="7">
    <location>
        <begin position="19"/>
        <end position="87"/>
    </location>
</feature>
<dbReference type="Pfam" id="PF13873">
    <property type="entry name" value="Myb_DNA-bind_5"/>
    <property type="match status" value="1"/>
</dbReference>
<evidence type="ECO:0000256" key="2">
    <source>
        <dbReference type="ARBA" id="ARBA00016807"/>
    </source>
</evidence>
<dbReference type="AlphaFoldDB" id="A0A6G0W2Y2"/>
<evidence type="ECO:0000313" key="9">
    <source>
        <dbReference type="Proteomes" id="UP000478052"/>
    </source>
</evidence>
<keyword evidence="8" id="KW-0418">Kinase</keyword>
<evidence type="ECO:0000259" key="7">
    <source>
        <dbReference type="Pfam" id="PF13873"/>
    </source>
</evidence>
<keyword evidence="6" id="KW-0175">Coiled coil</keyword>
<evidence type="ECO:0000313" key="8">
    <source>
        <dbReference type="EMBL" id="KAF0721268.1"/>
    </source>
</evidence>
<evidence type="ECO:0000256" key="4">
    <source>
        <dbReference type="ARBA" id="ARBA00023163"/>
    </source>
</evidence>
<dbReference type="Proteomes" id="UP000478052">
    <property type="component" value="Unassembled WGS sequence"/>
</dbReference>